<evidence type="ECO:0000256" key="1">
    <source>
        <dbReference type="SAM" id="MobiDB-lite"/>
    </source>
</evidence>
<dbReference type="Gene3D" id="2.60.120.260">
    <property type="entry name" value="Galactose-binding domain-like"/>
    <property type="match status" value="1"/>
</dbReference>
<organism evidence="2 3">
    <name type="scientific">Paenibacillus herberti</name>
    <dbReference type="NCBI Taxonomy" id="1619309"/>
    <lineage>
        <taxon>Bacteria</taxon>
        <taxon>Bacillati</taxon>
        <taxon>Bacillota</taxon>
        <taxon>Bacilli</taxon>
        <taxon>Bacillales</taxon>
        <taxon>Paenibacillaceae</taxon>
        <taxon>Paenibacillus</taxon>
    </lineage>
</organism>
<feature type="region of interest" description="Disordered" evidence="1">
    <location>
        <begin position="29"/>
        <end position="57"/>
    </location>
</feature>
<sequence>MAKTNWKFNDVVTEADMNQLGSELNAASEHAAATSGAHGATSAATPSRIIQRDSAGRARVEPPLTGADIARKDTVDNAVQPLIADLIDVPAVALSLAPGVQVVAAPRDTPLRIKSIKGRTLVNLLGCDGNCEDTSRWQAVSSTLALDATNYVSGKNGLKITLSAANGSAVTQSSVTLTASKHYLLAAYLKKGNGINVSAYVSSQAAATRTTFVTTTGFSLAYKKFTGIAVAGLGIVVDVNGANGNYAYADEVRLYEISTSEFASIDSMTPAQIATMYPYVDDIKNVNGVYLRRVAAQPADDQYVFYPDCQLASNVNGSVYDELYTDNIGQERVKREFKTMDLTGDLPWVYLGGDSIQSTAILKIQDSIKDTGVISKFDGKILSRVVQGGSINAADLQVVTDVTDLVNPDVVGITISRSDSGWGVSYVPTADEVKAYFWGWTMRQEGMISTPYTSGTKWWRRTIDNSNPVSTLPISFAPGYTPYRLQYQLTAQVNETVRSEGAIMLAEGANTLEVGYGVIVRERAKPVNRAEGDFVYINSSVALGTGLDRANQSIIEIYRDSRKDKSWTIDNNAEALPGKQRAYKWASTYNPSAVYEVTYLALYTYLIGIPPTQVSAEYAPNQRTVTDDLAKTATQLAGRVTVLENGTAQAKQPQWITPTLLGGWVKYHDNFSGAAYRKVGNEVQLRGMIKDGNNSVAIIKLPALYRPKYLISLPVISFNGTDHDIGSAEVTPAGIVTVYLVGSNWLSLDTIRFAID</sequence>
<dbReference type="OrthoDB" id="2667186at2"/>
<feature type="compositionally biased region" description="Low complexity" evidence="1">
    <location>
        <begin position="29"/>
        <end position="45"/>
    </location>
</feature>
<gene>
    <name evidence="2" type="ORF">CGZ75_00340</name>
</gene>
<reference evidence="2 3" key="1">
    <citation type="submission" date="2017-07" db="EMBL/GenBank/DDBJ databases">
        <title>Paenibacillus herberti R33 genome sequencing and assembly.</title>
        <authorList>
            <person name="Su W."/>
        </authorList>
    </citation>
    <scope>NUCLEOTIDE SEQUENCE [LARGE SCALE GENOMIC DNA]</scope>
    <source>
        <strain evidence="2 3">R33</strain>
    </source>
</reference>
<keyword evidence="3" id="KW-1185">Reference proteome</keyword>
<dbReference type="RefSeq" id="WP_089522082.1">
    <property type="nucleotide sequence ID" value="NZ_NMUQ01000001.1"/>
</dbReference>
<dbReference type="EMBL" id="NMUQ01000001">
    <property type="protein sequence ID" value="OXM15234.1"/>
    <property type="molecule type" value="Genomic_DNA"/>
</dbReference>
<evidence type="ECO:0000313" key="2">
    <source>
        <dbReference type="EMBL" id="OXM15234.1"/>
    </source>
</evidence>
<dbReference type="AlphaFoldDB" id="A0A229NZP9"/>
<evidence type="ECO:0000313" key="3">
    <source>
        <dbReference type="Proteomes" id="UP000215145"/>
    </source>
</evidence>
<proteinExistence type="predicted"/>
<accession>A0A229NZP9</accession>
<protein>
    <submittedName>
        <fullName evidence="2">Uncharacterized protein</fullName>
    </submittedName>
</protein>
<dbReference type="Proteomes" id="UP000215145">
    <property type="component" value="Unassembled WGS sequence"/>
</dbReference>
<comment type="caution">
    <text evidence="2">The sequence shown here is derived from an EMBL/GenBank/DDBJ whole genome shotgun (WGS) entry which is preliminary data.</text>
</comment>
<name>A0A229NZP9_9BACL</name>